<organism evidence="5 6">
    <name type="scientific">Shouchella clausii</name>
    <name type="common">Alkalihalobacillus clausii</name>
    <dbReference type="NCBI Taxonomy" id="79880"/>
    <lineage>
        <taxon>Bacteria</taxon>
        <taxon>Bacillati</taxon>
        <taxon>Bacillota</taxon>
        <taxon>Bacilli</taxon>
        <taxon>Bacillales</taxon>
        <taxon>Bacillaceae</taxon>
        <taxon>Shouchella</taxon>
    </lineage>
</organism>
<evidence type="ECO:0000256" key="2">
    <source>
        <dbReference type="ARBA" id="ARBA00023015"/>
    </source>
</evidence>
<comment type="similarity">
    <text evidence="1">Belongs to the LysR transcriptional regulatory family.</text>
</comment>
<dbReference type="PRINTS" id="PR00039">
    <property type="entry name" value="HTHLYSR"/>
</dbReference>
<evidence type="ECO:0000313" key="6">
    <source>
        <dbReference type="Proteomes" id="UP000216207"/>
    </source>
</evidence>
<dbReference type="GO" id="GO:0003700">
    <property type="term" value="F:DNA-binding transcription factor activity"/>
    <property type="evidence" value="ECO:0007669"/>
    <property type="project" value="InterPro"/>
</dbReference>
<protein>
    <submittedName>
        <fullName evidence="5">LysR family transcriptional regulator</fullName>
    </submittedName>
</protein>
<evidence type="ECO:0000256" key="1">
    <source>
        <dbReference type="ARBA" id="ARBA00009437"/>
    </source>
</evidence>
<dbReference type="SUPFAM" id="SSF53850">
    <property type="entry name" value="Periplasmic binding protein-like II"/>
    <property type="match status" value="1"/>
</dbReference>
<dbReference type="RefSeq" id="WP_035202484.1">
    <property type="nucleotide sequence ID" value="NZ_BOQQ01000012.1"/>
</dbReference>
<proteinExistence type="inferred from homology"/>
<comment type="caution">
    <text evidence="5">The sequence shown here is derived from an EMBL/GenBank/DDBJ whole genome shotgun (WGS) entry which is preliminary data.</text>
</comment>
<dbReference type="PANTHER" id="PTHR30126:SF78">
    <property type="entry name" value="HTH LYSR-TYPE DOMAIN-CONTAINING PROTEIN"/>
    <property type="match status" value="1"/>
</dbReference>
<dbReference type="Pfam" id="PF03466">
    <property type="entry name" value="LysR_substrate"/>
    <property type="match status" value="1"/>
</dbReference>
<reference evidence="5 6" key="1">
    <citation type="submission" date="2017-07" db="EMBL/GenBank/DDBJ databases">
        <title>Isolation and whole genome analysis of endospore-forming bacteria from heroin.</title>
        <authorList>
            <person name="Kalinowski J."/>
            <person name="Ahrens B."/>
            <person name="Al-Dilaimi A."/>
            <person name="Winkler A."/>
            <person name="Wibberg D."/>
            <person name="Schleenbecker U."/>
            <person name="Ruckert C."/>
            <person name="Wolfel R."/>
            <person name="Grass G."/>
        </authorList>
    </citation>
    <scope>NUCLEOTIDE SEQUENCE [LARGE SCALE GENOMIC DNA]</scope>
    <source>
        <strain evidence="5 6">7539</strain>
    </source>
</reference>
<dbReference type="PANTHER" id="PTHR30126">
    <property type="entry name" value="HTH-TYPE TRANSCRIPTIONAL REGULATOR"/>
    <property type="match status" value="1"/>
</dbReference>
<name>A0A268NZJ5_SHOCL</name>
<keyword evidence="2" id="KW-0805">Transcription regulation</keyword>
<dbReference type="SUPFAM" id="SSF46785">
    <property type="entry name" value="Winged helix' DNA-binding domain"/>
    <property type="match status" value="1"/>
</dbReference>
<dbReference type="AlphaFoldDB" id="A0A268NZJ5"/>
<evidence type="ECO:0000313" key="5">
    <source>
        <dbReference type="EMBL" id="PAE88669.1"/>
    </source>
</evidence>
<dbReference type="GO" id="GO:0000976">
    <property type="term" value="F:transcription cis-regulatory region binding"/>
    <property type="evidence" value="ECO:0007669"/>
    <property type="project" value="TreeGrafter"/>
</dbReference>
<dbReference type="InterPro" id="IPR036390">
    <property type="entry name" value="WH_DNA-bd_sf"/>
</dbReference>
<gene>
    <name evidence="5" type="ORF">CHH72_11885</name>
</gene>
<dbReference type="Gene3D" id="3.40.190.290">
    <property type="match status" value="1"/>
</dbReference>
<dbReference type="EMBL" id="NPCC01000013">
    <property type="protein sequence ID" value="PAE88669.1"/>
    <property type="molecule type" value="Genomic_DNA"/>
</dbReference>
<sequence>MNEKDWELLQTLYEMKNITKAAEKLFISQPALTYRLRSLENEFGVEIAKRGTKRLQFTSEGEYLVEYSRKMLNELAKTKDQLLNMAGNIQGHLRIGVSSHFAHYRLPTILKDFLAVYPNVQVNVTTGWSTKISQKLERKEVHIGIIRGSYEWKEQSILLNEENVCLISKNKIHMGDLPSIGRISYKTDPIFDNMIKDWWNHHFSQPPMVTMEVDRIETCKEMVRNGLGYAIIPQISLRPHDQLYNRILAIDNHPLLRKTWLIYSNSALDLSVVKAFVQFVTTQLRQKAHSL</sequence>
<accession>A0A268NZJ5</accession>
<keyword evidence="3" id="KW-0238">DNA-binding</keyword>
<dbReference type="InterPro" id="IPR005119">
    <property type="entry name" value="LysR_subst-bd"/>
</dbReference>
<dbReference type="Proteomes" id="UP000216207">
    <property type="component" value="Unassembled WGS sequence"/>
</dbReference>
<dbReference type="PROSITE" id="PS50931">
    <property type="entry name" value="HTH_LYSR"/>
    <property type="match status" value="1"/>
</dbReference>
<dbReference type="Pfam" id="PF00126">
    <property type="entry name" value="HTH_1"/>
    <property type="match status" value="1"/>
</dbReference>
<dbReference type="InterPro" id="IPR036388">
    <property type="entry name" value="WH-like_DNA-bd_sf"/>
</dbReference>
<dbReference type="CDD" id="cd05466">
    <property type="entry name" value="PBP2_LTTR_substrate"/>
    <property type="match status" value="1"/>
</dbReference>
<keyword evidence="4" id="KW-0804">Transcription</keyword>
<dbReference type="Gene3D" id="1.10.10.10">
    <property type="entry name" value="Winged helix-like DNA-binding domain superfamily/Winged helix DNA-binding domain"/>
    <property type="match status" value="1"/>
</dbReference>
<evidence type="ECO:0000256" key="3">
    <source>
        <dbReference type="ARBA" id="ARBA00023125"/>
    </source>
</evidence>
<dbReference type="InterPro" id="IPR000847">
    <property type="entry name" value="LysR_HTH_N"/>
</dbReference>
<evidence type="ECO:0000256" key="4">
    <source>
        <dbReference type="ARBA" id="ARBA00023163"/>
    </source>
</evidence>